<dbReference type="EMBL" id="CP003912">
    <property type="protein sequence ID" value="AGU53430.1"/>
    <property type="molecule type" value="Genomic_DNA"/>
</dbReference>
<proteinExistence type="predicted"/>
<dbReference type="RefSeq" id="WP_021004256.1">
    <property type="nucleotide sequence ID" value="NC_022234.1"/>
</dbReference>
<dbReference type="PATRIC" id="fig|1246301.3.peg.6403"/>
<evidence type="ECO:0008006" key="4">
    <source>
        <dbReference type="Google" id="ProtNLM"/>
    </source>
</evidence>
<gene>
    <name evidence="2" type="ORF">VAPA_2c08740</name>
</gene>
<dbReference type="Proteomes" id="UP000016223">
    <property type="component" value="Chromosome 2"/>
</dbReference>
<sequence>MKISLPPRGVRMEWIKNVACAVAVTVAAGAGAAIAASESLQPMPGNAIVGLCGAIGHCRGPMHPEAPVPERAVVQSLAHPAP</sequence>
<dbReference type="AlphaFoldDB" id="T1XMS3"/>
<keyword evidence="1" id="KW-0732">Signal</keyword>
<dbReference type="KEGG" id="vpd:VAPA_2c08740"/>
<evidence type="ECO:0000256" key="1">
    <source>
        <dbReference type="SAM" id="SignalP"/>
    </source>
</evidence>
<evidence type="ECO:0000313" key="3">
    <source>
        <dbReference type="Proteomes" id="UP000016223"/>
    </source>
</evidence>
<dbReference type="OrthoDB" id="8859580at2"/>
<reference evidence="2 3" key="1">
    <citation type="submission" date="2012-10" db="EMBL/GenBank/DDBJ databases">
        <title>Genome sequence of Variovorax paradoxus B4.</title>
        <authorList>
            <person name="Schuldes J."/>
            <person name="Brandt U."/>
            <person name="Hiessl S."/>
            <person name="Wuebbeler J.H."/>
            <person name="Thuermer A."/>
            <person name="Steinbuechel A."/>
            <person name="Daniel R."/>
        </authorList>
    </citation>
    <scope>NUCLEOTIDE SEQUENCE [LARGE SCALE GENOMIC DNA]</scope>
    <source>
        <strain evidence="2 3">B4</strain>
    </source>
</reference>
<name>T1XMS3_VARPD</name>
<feature type="chain" id="PRO_5004586163" description="Secreted protein" evidence="1">
    <location>
        <begin position="36"/>
        <end position="82"/>
    </location>
</feature>
<dbReference type="HOGENOM" id="CLU_2557322_0_0_4"/>
<feature type="signal peptide" evidence="1">
    <location>
        <begin position="1"/>
        <end position="35"/>
    </location>
</feature>
<protein>
    <recommendedName>
        <fullName evidence="4">Secreted protein</fullName>
    </recommendedName>
</protein>
<evidence type="ECO:0000313" key="2">
    <source>
        <dbReference type="EMBL" id="AGU53430.1"/>
    </source>
</evidence>
<organism evidence="2 3">
    <name type="scientific">Variovorax paradoxus B4</name>
    <dbReference type="NCBI Taxonomy" id="1246301"/>
    <lineage>
        <taxon>Bacteria</taxon>
        <taxon>Pseudomonadati</taxon>
        <taxon>Pseudomonadota</taxon>
        <taxon>Betaproteobacteria</taxon>
        <taxon>Burkholderiales</taxon>
        <taxon>Comamonadaceae</taxon>
        <taxon>Variovorax</taxon>
    </lineage>
</organism>
<accession>T1XMS3</accession>